<dbReference type="InterPro" id="IPR004046">
    <property type="entry name" value="GST_C"/>
</dbReference>
<organism evidence="4 5">
    <name type="scientific">Glaesserella australis</name>
    <dbReference type="NCBI Taxonomy" id="2094024"/>
    <lineage>
        <taxon>Bacteria</taxon>
        <taxon>Pseudomonadati</taxon>
        <taxon>Pseudomonadota</taxon>
        <taxon>Gammaproteobacteria</taxon>
        <taxon>Pasteurellales</taxon>
        <taxon>Pasteurellaceae</taxon>
        <taxon>Glaesserella</taxon>
    </lineage>
</organism>
<keyword evidence="4" id="KW-0808">Transferase</keyword>
<dbReference type="SFLD" id="SFLDS00019">
    <property type="entry name" value="Glutathione_Transferase_(cytos"/>
    <property type="match status" value="1"/>
</dbReference>
<dbReference type="Pfam" id="PF02798">
    <property type="entry name" value="GST_N"/>
    <property type="match status" value="1"/>
</dbReference>
<dbReference type="InterPro" id="IPR004045">
    <property type="entry name" value="Glutathione_S-Trfase_N"/>
</dbReference>
<dbReference type="SFLD" id="SFLDG00358">
    <property type="entry name" value="Main_(cytGST)"/>
    <property type="match status" value="1"/>
</dbReference>
<dbReference type="RefSeq" id="WP_111748871.1">
    <property type="nucleotide sequence ID" value="NZ_PTPX01000001.1"/>
</dbReference>
<dbReference type="Proteomes" id="UP000248689">
    <property type="component" value="Unassembled WGS sequence"/>
</dbReference>
<keyword evidence="5" id="KW-1185">Reference proteome</keyword>
<dbReference type="PANTHER" id="PTHR44051:SF8">
    <property type="entry name" value="GLUTATHIONE S-TRANSFERASE GSTA"/>
    <property type="match status" value="1"/>
</dbReference>
<dbReference type="SUPFAM" id="SSF47616">
    <property type="entry name" value="GST C-terminal domain-like"/>
    <property type="match status" value="1"/>
</dbReference>
<dbReference type="Pfam" id="PF00043">
    <property type="entry name" value="GST_C"/>
    <property type="match status" value="1"/>
</dbReference>
<feature type="domain" description="GST C-terminal" evidence="3">
    <location>
        <begin position="83"/>
        <end position="205"/>
    </location>
</feature>
<proteinExistence type="inferred from homology"/>
<dbReference type="SUPFAM" id="SSF52833">
    <property type="entry name" value="Thioredoxin-like"/>
    <property type="match status" value="1"/>
</dbReference>
<evidence type="ECO:0000259" key="2">
    <source>
        <dbReference type="PROSITE" id="PS50404"/>
    </source>
</evidence>
<dbReference type="InterPro" id="IPR040079">
    <property type="entry name" value="Glutathione_S-Trfase"/>
</dbReference>
<dbReference type="CDD" id="cd03188">
    <property type="entry name" value="GST_C_Beta"/>
    <property type="match status" value="1"/>
</dbReference>
<dbReference type="Gene3D" id="1.20.1050.10">
    <property type="match status" value="1"/>
</dbReference>
<dbReference type="OrthoDB" id="509852at2"/>
<dbReference type="InterPro" id="IPR010987">
    <property type="entry name" value="Glutathione-S-Trfase_C-like"/>
</dbReference>
<comment type="similarity">
    <text evidence="1">Belongs to the GST superfamily.</text>
</comment>
<dbReference type="PANTHER" id="PTHR44051">
    <property type="entry name" value="GLUTATHIONE S-TRANSFERASE-RELATED"/>
    <property type="match status" value="1"/>
</dbReference>
<protein>
    <submittedName>
        <fullName evidence="4">Glutathione S-transferase</fullName>
    </submittedName>
</protein>
<accession>A0A328BZM3</accession>
<sequence length="205" mass="23032">MKLYYLPGACSFVPHTALEWIGEPYEAEAVNHAKIKSPEYLALNPQGAVPLLVDGDFVLSQNIAILTYLDSLHPEAKLFGSNTAQDKAKAMRWLSFFNSDVHKAFVPLFRVPPYAQGNDALTAEIRQNAAENVLRMLEIANDHLEHHAFFGERLCVADIYLYTMLGWCKKLGLDVSHLTHFKSFIERVEADKAVDSVRVQEGLKS</sequence>
<dbReference type="SFLD" id="SFLDG01150">
    <property type="entry name" value="Main.1:_Beta-like"/>
    <property type="match status" value="1"/>
</dbReference>
<dbReference type="InterPro" id="IPR036249">
    <property type="entry name" value="Thioredoxin-like_sf"/>
</dbReference>
<gene>
    <name evidence="4" type="ORF">C5N92_00075</name>
</gene>
<dbReference type="CDD" id="cd03057">
    <property type="entry name" value="GST_N_Beta"/>
    <property type="match status" value="1"/>
</dbReference>
<dbReference type="PROSITE" id="PS50404">
    <property type="entry name" value="GST_NTER"/>
    <property type="match status" value="1"/>
</dbReference>
<comment type="caution">
    <text evidence="4">The sequence shown here is derived from an EMBL/GenBank/DDBJ whole genome shotgun (WGS) entry which is preliminary data.</text>
</comment>
<evidence type="ECO:0000313" key="5">
    <source>
        <dbReference type="Proteomes" id="UP000248689"/>
    </source>
</evidence>
<evidence type="ECO:0000259" key="3">
    <source>
        <dbReference type="PROSITE" id="PS50405"/>
    </source>
</evidence>
<dbReference type="PROSITE" id="PS50405">
    <property type="entry name" value="GST_CTER"/>
    <property type="match status" value="1"/>
</dbReference>
<feature type="domain" description="GST N-terminal" evidence="2">
    <location>
        <begin position="1"/>
        <end position="77"/>
    </location>
</feature>
<reference evidence="5" key="1">
    <citation type="submission" date="2018-02" db="EMBL/GenBank/DDBJ databases">
        <title>Glaesserella australis sp. nov., isolated from the lungs of pigs.</title>
        <authorList>
            <person name="Turni C."/>
            <person name="Christensen H."/>
        </authorList>
    </citation>
    <scope>NUCLEOTIDE SEQUENCE [LARGE SCALE GENOMIC DNA]</scope>
    <source>
        <strain evidence="5">HS4635</strain>
    </source>
</reference>
<dbReference type="AlphaFoldDB" id="A0A328BZM3"/>
<dbReference type="Gene3D" id="3.40.30.10">
    <property type="entry name" value="Glutaredoxin"/>
    <property type="match status" value="1"/>
</dbReference>
<name>A0A328BZM3_9PAST</name>
<evidence type="ECO:0000256" key="1">
    <source>
        <dbReference type="RuleBase" id="RU003494"/>
    </source>
</evidence>
<evidence type="ECO:0000313" key="4">
    <source>
        <dbReference type="EMBL" id="RAL19808.1"/>
    </source>
</evidence>
<dbReference type="InterPro" id="IPR036282">
    <property type="entry name" value="Glutathione-S-Trfase_C_sf"/>
</dbReference>
<dbReference type="EMBL" id="PTPX01000001">
    <property type="protein sequence ID" value="RAL19808.1"/>
    <property type="molecule type" value="Genomic_DNA"/>
</dbReference>
<dbReference type="GO" id="GO:0016740">
    <property type="term" value="F:transferase activity"/>
    <property type="evidence" value="ECO:0007669"/>
    <property type="project" value="UniProtKB-KW"/>
</dbReference>